<dbReference type="PATRIC" id="fig|941280.3.peg.2069"/>
<dbReference type="Gene3D" id="2.120.10.80">
    <property type="entry name" value="Kelch-type beta propeller"/>
    <property type="match status" value="2"/>
</dbReference>
<dbReference type="Pfam" id="PF24996">
    <property type="entry name" value="NANM"/>
    <property type="match status" value="1"/>
</dbReference>
<feature type="chain" id="PRO_5008251334" evidence="7">
    <location>
        <begin position="26"/>
        <end position="372"/>
    </location>
</feature>
<dbReference type="InterPro" id="IPR056734">
    <property type="entry name" value="NANM"/>
</dbReference>
<evidence type="ECO:0000256" key="2">
    <source>
        <dbReference type="ARBA" id="ARBA00022729"/>
    </source>
</evidence>
<dbReference type="InterPro" id="IPR019936">
    <property type="entry name" value="NanM_proteobact"/>
</dbReference>
<organism evidence="8 9">
    <name type="scientific">Escherichia coli O25b:H4</name>
    <dbReference type="NCBI Taxonomy" id="941280"/>
    <lineage>
        <taxon>Bacteria</taxon>
        <taxon>Pseudomonadati</taxon>
        <taxon>Pseudomonadota</taxon>
        <taxon>Gammaproteobacteria</taxon>
        <taxon>Enterobacterales</taxon>
        <taxon>Enterobacteriaceae</taxon>
        <taxon>Escherichia</taxon>
    </lineage>
</organism>
<feature type="signal peptide" evidence="7">
    <location>
        <begin position="1"/>
        <end position="25"/>
    </location>
</feature>
<dbReference type="AlphaFoldDB" id="A0A192CB87"/>
<reference evidence="8 9" key="1">
    <citation type="submission" date="2016-03" db="EMBL/GenBank/DDBJ databases">
        <title>Genome Sequence and Comparative Pathogenic Determinants of Uropathogenic Escherichia coli O25b:H4, a Clinical Isolate from Saudi Arabia.</title>
        <authorList>
            <person name="Alyamani E.A.J."/>
            <person name="Khiyami M.A."/>
            <person name="Booq R.Y."/>
            <person name="Bahwerth F.S."/>
            <person name="Vaisvil B."/>
            <person name="Schmitt D.P."/>
            <person name="Kapatral V."/>
        </authorList>
    </citation>
    <scope>NUCLEOTIDE SEQUENCE [LARGE SCALE GENOMIC DNA]</scope>
    <source>
        <strain evidence="8 9">O25b:H4</strain>
    </source>
</reference>
<keyword evidence="2 7" id="KW-0732">Signal</keyword>
<dbReference type="PANTHER" id="PTHR45632">
    <property type="entry name" value="LD33804P"/>
    <property type="match status" value="1"/>
</dbReference>
<evidence type="ECO:0000313" key="9">
    <source>
        <dbReference type="Proteomes" id="UP000183316"/>
    </source>
</evidence>
<keyword evidence="6" id="KW-0119">Carbohydrate metabolism</keyword>
<dbReference type="InterPro" id="IPR015915">
    <property type="entry name" value="Kelch-typ_b-propeller"/>
</dbReference>
<dbReference type="NCBIfam" id="NF010730">
    <property type="entry name" value="PRK14131.1"/>
    <property type="match status" value="1"/>
</dbReference>
<keyword evidence="3" id="KW-0677">Repeat</keyword>
<accession>A0A192CB87</accession>
<evidence type="ECO:0000256" key="5">
    <source>
        <dbReference type="ARBA" id="ARBA00023235"/>
    </source>
</evidence>
<evidence type="ECO:0000256" key="6">
    <source>
        <dbReference type="ARBA" id="ARBA00023277"/>
    </source>
</evidence>
<dbReference type="EMBL" id="CP015085">
    <property type="protein sequence ID" value="ANK03348.1"/>
    <property type="molecule type" value="Genomic_DNA"/>
</dbReference>
<keyword evidence="5" id="KW-0413">Isomerase</keyword>
<evidence type="ECO:0000256" key="3">
    <source>
        <dbReference type="ARBA" id="ARBA00022737"/>
    </source>
</evidence>
<dbReference type="GO" id="GO:0016853">
    <property type="term" value="F:isomerase activity"/>
    <property type="evidence" value="ECO:0007669"/>
    <property type="project" value="UniProtKB-KW"/>
</dbReference>
<evidence type="ECO:0000256" key="7">
    <source>
        <dbReference type="SAM" id="SignalP"/>
    </source>
</evidence>
<evidence type="ECO:0000256" key="4">
    <source>
        <dbReference type="ARBA" id="ARBA00022764"/>
    </source>
</evidence>
<protein>
    <submittedName>
        <fullName evidence="8">Uncharacterized protein</fullName>
    </submittedName>
</protein>
<proteinExistence type="predicted"/>
<keyword evidence="4" id="KW-0574">Periplasm</keyword>
<keyword evidence="1" id="KW-0880">Kelch repeat</keyword>
<evidence type="ECO:0000256" key="1">
    <source>
        <dbReference type="ARBA" id="ARBA00022441"/>
    </source>
</evidence>
<dbReference type="SUPFAM" id="SSF117281">
    <property type="entry name" value="Kelch motif"/>
    <property type="match status" value="1"/>
</dbReference>
<evidence type="ECO:0000313" key="8">
    <source>
        <dbReference type="EMBL" id="ANK03348.1"/>
    </source>
</evidence>
<dbReference type="Proteomes" id="UP000183316">
    <property type="component" value="Chromosome"/>
</dbReference>
<sequence>MITMKVKNFIYLPFCLFIGTSVAGALPEIPEPFKYGVGGIENGKIYIGLGSLGNNWYMIDTNQSEKKWTKIAQWPTVPREQATATIIDGKIYVFGGIGKDKSGVITLQKDVYSYDIAKDKWEKLMTRPPVSLAGHVSFIHNGHAVSTGGVNENIFNGYFSDVELSKGNSALTEKVNRDYFSKPADDYFLNNHIISYDPSKNQWKNLGTTPFPGTAGSSVIFAEQQIYILGGERKPGLRSVRSWTGELSHDRIKWSELPPVASPEGVSGAYASVIDGNIFLAGGAYFPGAAEKYSNGEYWSHKGLDKAYSKEIYQLIKNDWKKVGSLPEGLAYGVSLPWQGGMLILGGEKKDGKAVSDVIYLKKNDKQIKIVK</sequence>
<dbReference type="PANTHER" id="PTHR45632:SF3">
    <property type="entry name" value="KELCH-LIKE PROTEIN 32"/>
    <property type="match status" value="1"/>
</dbReference>
<dbReference type="NCBIfam" id="TIGR03547">
    <property type="entry name" value="muta_rot_YjhT"/>
    <property type="match status" value="1"/>
</dbReference>
<gene>
    <name evidence="8" type="ORF">WLH_02087</name>
</gene>
<name>A0A192CB87_ECO25</name>